<dbReference type="EMBL" id="RCHU02000004">
    <property type="protein sequence ID" value="KAL3597194.1"/>
    <property type="molecule type" value="Genomic_DNA"/>
</dbReference>
<dbReference type="Proteomes" id="UP000309997">
    <property type="component" value="Unassembled WGS sequence"/>
</dbReference>
<organism evidence="1 2">
    <name type="scientific">Populus alba</name>
    <name type="common">White poplar</name>
    <dbReference type="NCBI Taxonomy" id="43335"/>
    <lineage>
        <taxon>Eukaryota</taxon>
        <taxon>Viridiplantae</taxon>
        <taxon>Streptophyta</taxon>
        <taxon>Embryophyta</taxon>
        <taxon>Tracheophyta</taxon>
        <taxon>Spermatophyta</taxon>
        <taxon>Magnoliopsida</taxon>
        <taxon>eudicotyledons</taxon>
        <taxon>Gunneridae</taxon>
        <taxon>Pentapetalae</taxon>
        <taxon>rosids</taxon>
        <taxon>fabids</taxon>
        <taxon>Malpighiales</taxon>
        <taxon>Salicaceae</taxon>
        <taxon>Saliceae</taxon>
        <taxon>Populus</taxon>
    </lineage>
</organism>
<reference evidence="1 2" key="1">
    <citation type="journal article" date="2024" name="Plant Biotechnol. J.">
        <title>Genome and CRISPR/Cas9 system of a widespread forest tree (Populus alba) in the world.</title>
        <authorList>
            <person name="Liu Y.J."/>
            <person name="Jiang P.F."/>
            <person name="Han X.M."/>
            <person name="Li X.Y."/>
            <person name="Wang H.M."/>
            <person name="Wang Y.J."/>
            <person name="Wang X.X."/>
            <person name="Zeng Q.Y."/>
        </authorList>
    </citation>
    <scope>NUCLEOTIDE SEQUENCE [LARGE SCALE GENOMIC DNA]</scope>
    <source>
        <strain evidence="2">cv. PAL-ZL1</strain>
    </source>
</reference>
<evidence type="ECO:0000313" key="1">
    <source>
        <dbReference type="EMBL" id="KAL3597194.1"/>
    </source>
</evidence>
<name>A0ACC4CGI2_POPAL</name>
<keyword evidence="2" id="KW-1185">Reference proteome</keyword>
<accession>A0ACC4CGI2</accession>
<comment type="caution">
    <text evidence="1">The sequence shown here is derived from an EMBL/GenBank/DDBJ whole genome shotgun (WGS) entry which is preliminary data.</text>
</comment>
<proteinExistence type="predicted"/>
<evidence type="ECO:0000313" key="2">
    <source>
        <dbReference type="Proteomes" id="UP000309997"/>
    </source>
</evidence>
<sequence length="327" mass="36228">MVFANFLGVVLLMELIAGGFRFGADGLSMNYYVFNCPLAEPILRSTVTSALQSDPTLAAALVRMHFHDCWIQHLLIYELSGDGGNHSQEVQCMTYQKEEKMGEGVSRFSSSFCGHHLVYVGAHTLGVARCSSFKTRLSDPVDPTMDSDFSKALAKTCSGGDNAEQPFDVTRNNFDSFYFQALQRKAGVLFSDQTLYNNPKTKAIVNNYAMNQAMFFLDFQRAMVKMSLLDVKEGSKGEIEHSCNLFPAAGSLSSICGRGKVGEAASRASQQQIESREASRNRLFKVIKKAPGISLPWIRKDPTGRWLNALQKVDSTTNIKKQSIRQS</sequence>
<gene>
    <name evidence="1" type="ORF">D5086_008831</name>
</gene>
<protein>
    <submittedName>
        <fullName evidence="1">Uncharacterized protein</fullName>
    </submittedName>
</protein>